<protein>
    <submittedName>
        <fullName evidence="7">Cytochrome P450 oxidoreductase</fullName>
    </submittedName>
</protein>
<comment type="similarity">
    <text evidence="2 5">Belongs to the cytochrome P450 family.</text>
</comment>
<dbReference type="EMBL" id="JBBWRZ010000001">
    <property type="protein sequence ID" value="KAK8246350.1"/>
    <property type="molecule type" value="Genomic_DNA"/>
</dbReference>
<dbReference type="InterPro" id="IPR036396">
    <property type="entry name" value="Cyt_P450_sf"/>
</dbReference>
<proteinExistence type="inferred from homology"/>
<dbReference type="PANTHER" id="PTHR24305:SF232">
    <property type="entry name" value="P450, PUTATIVE (EUROFUNG)-RELATED"/>
    <property type="match status" value="1"/>
</dbReference>
<organism evidence="7 8">
    <name type="scientific">Phyllosticta capitalensis</name>
    <dbReference type="NCBI Taxonomy" id="121624"/>
    <lineage>
        <taxon>Eukaryota</taxon>
        <taxon>Fungi</taxon>
        <taxon>Dikarya</taxon>
        <taxon>Ascomycota</taxon>
        <taxon>Pezizomycotina</taxon>
        <taxon>Dothideomycetes</taxon>
        <taxon>Dothideomycetes incertae sedis</taxon>
        <taxon>Botryosphaeriales</taxon>
        <taxon>Phyllostictaceae</taxon>
        <taxon>Phyllosticta</taxon>
    </lineage>
</organism>
<evidence type="ECO:0000313" key="7">
    <source>
        <dbReference type="EMBL" id="KAK8246350.1"/>
    </source>
</evidence>
<dbReference type="PANTHER" id="PTHR24305">
    <property type="entry name" value="CYTOCHROME P450"/>
    <property type="match status" value="1"/>
</dbReference>
<dbReference type="InterPro" id="IPR050121">
    <property type="entry name" value="Cytochrome_P450_monoxygenase"/>
</dbReference>
<evidence type="ECO:0000256" key="5">
    <source>
        <dbReference type="RuleBase" id="RU000461"/>
    </source>
</evidence>
<dbReference type="Pfam" id="PF00067">
    <property type="entry name" value="p450"/>
    <property type="match status" value="1"/>
</dbReference>
<dbReference type="PROSITE" id="PS00086">
    <property type="entry name" value="CYTOCHROME_P450"/>
    <property type="match status" value="1"/>
</dbReference>
<reference evidence="7 8" key="1">
    <citation type="submission" date="2024-04" db="EMBL/GenBank/DDBJ databases">
        <title>Phyllosticta paracitricarpa is synonymous to the EU quarantine fungus P. citricarpa based on phylogenomic analyses.</title>
        <authorList>
            <consortium name="Lawrence Berkeley National Laboratory"/>
            <person name="Van Ingen-Buijs V.A."/>
            <person name="Van Westerhoven A.C."/>
            <person name="Haridas S."/>
            <person name="Skiadas P."/>
            <person name="Martin F."/>
            <person name="Groenewald J.Z."/>
            <person name="Crous P.W."/>
            <person name="Seidl M.F."/>
        </authorList>
    </citation>
    <scope>NUCLEOTIDE SEQUENCE [LARGE SCALE GENOMIC DNA]</scope>
    <source>
        <strain evidence="7 8">CBS 123374</strain>
    </source>
</reference>
<dbReference type="InterPro" id="IPR002401">
    <property type="entry name" value="Cyt_P450_E_grp-I"/>
</dbReference>
<dbReference type="InterPro" id="IPR017972">
    <property type="entry name" value="Cyt_P450_CS"/>
</dbReference>
<gene>
    <name evidence="7" type="ORF">HDK90DRAFT_406940</name>
</gene>
<keyword evidence="6" id="KW-0812">Transmembrane</keyword>
<sequence>MAAGIETQTALQFLKANTLPILLVAIVLRLLYNKFKPGLASIPGPPLAAWTGFWFFLKVRRGQAHLLSIDLHHKYGPLVRINPNKVSVGDAKEIRNIYGLNKGFTKTAFYPIQSIIYKRQPQVNLFATRDEAYHRHMKRAVANSYSMTALLDKEDSVDTCIRIFMEKLGEFSERDEAVDLGVWLQLYAFDVVGEFSFGTRLGFLEKGQDVDGMMETICGLLAYSAQVGQLPEWHHVLLGNPLLRILLPSMETWNEITNFTLRAVDSVNSLISDSKGGHSTKEKQKLLNARTDMLSRWTALELGSPEKINTRDIIVHLSTNVLAGSDTTAIALRAILYYLLRTPPKLAKLIAQIDAADAAGVLSNPITYREATTHLPYLDAVIKEGMRMHPSVGLILEREVPSGGATICGRHIPGGTIVGVNPWVTGYDSRIFPEPHAFIPERWLESSLEALREMEQAWFGFGAGSRTCLGKNISIIEMSKVVPQLLREFEVRFDRPDREWRVNNQWFTQQEGFVVGLKKRVA</sequence>
<dbReference type="CDD" id="cd11060">
    <property type="entry name" value="CYP57A1-like"/>
    <property type="match status" value="1"/>
</dbReference>
<name>A0ABR1Z1R3_9PEZI</name>
<keyword evidence="8" id="KW-1185">Reference proteome</keyword>
<comment type="cofactor">
    <cofactor evidence="1">
        <name>heme</name>
        <dbReference type="ChEBI" id="CHEBI:30413"/>
    </cofactor>
</comment>
<keyword evidence="6" id="KW-0472">Membrane</keyword>
<dbReference type="SUPFAM" id="SSF48264">
    <property type="entry name" value="Cytochrome P450"/>
    <property type="match status" value="1"/>
</dbReference>
<comment type="caution">
    <text evidence="7">The sequence shown here is derived from an EMBL/GenBank/DDBJ whole genome shotgun (WGS) entry which is preliminary data.</text>
</comment>
<dbReference type="Gene3D" id="1.10.630.10">
    <property type="entry name" value="Cytochrome P450"/>
    <property type="match status" value="1"/>
</dbReference>
<evidence type="ECO:0000256" key="6">
    <source>
        <dbReference type="SAM" id="Phobius"/>
    </source>
</evidence>
<keyword evidence="5" id="KW-0503">Monooxygenase</keyword>
<evidence type="ECO:0000256" key="2">
    <source>
        <dbReference type="ARBA" id="ARBA00010617"/>
    </source>
</evidence>
<keyword evidence="4 5" id="KW-0408">Iron</keyword>
<keyword evidence="5" id="KW-0560">Oxidoreductase</keyword>
<evidence type="ECO:0000256" key="1">
    <source>
        <dbReference type="ARBA" id="ARBA00001971"/>
    </source>
</evidence>
<dbReference type="PRINTS" id="PR00463">
    <property type="entry name" value="EP450I"/>
</dbReference>
<feature type="transmembrane region" description="Helical" evidence="6">
    <location>
        <begin position="12"/>
        <end position="32"/>
    </location>
</feature>
<evidence type="ECO:0000256" key="3">
    <source>
        <dbReference type="ARBA" id="ARBA00022723"/>
    </source>
</evidence>
<dbReference type="Proteomes" id="UP001492380">
    <property type="component" value="Unassembled WGS sequence"/>
</dbReference>
<accession>A0ABR1Z1R3</accession>
<dbReference type="PRINTS" id="PR00385">
    <property type="entry name" value="P450"/>
</dbReference>
<dbReference type="InterPro" id="IPR001128">
    <property type="entry name" value="Cyt_P450"/>
</dbReference>
<keyword evidence="6" id="KW-1133">Transmembrane helix</keyword>
<evidence type="ECO:0000313" key="8">
    <source>
        <dbReference type="Proteomes" id="UP001492380"/>
    </source>
</evidence>
<keyword evidence="5" id="KW-0349">Heme</keyword>
<keyword evidence="3 5" id="KW-0479">Metal-binding</keyword>
<evidence type="ECO:0000256" key="4">
    <source>
        <dbReference type="ARBA" id="ARBA00023004"/>
    </source>
</evidence>